<dbReference type="AlphaFoldDB" id="A0A3M7SIY6"/>
<proteinExistence type="predicted"/>
<reference evidence="1 2" key="1">
    <citation type="journal article" date="2018" name="Sci. Rep.">
        <title>Genomic signatures of local adaptation to the degree of environmental predictability in rotifers.</title>
        <authorList>
            <person name="Franch-Gras L."/>
            <person name="Hahn C."/>
            <person name="Garcia-Roger E.M."/>
            <person name="Carmona M.J."/>
            <person name="Serra M."/>
            <person name="Gomez A."/>
        </authorList>
    </citation>
    <scope>NUCLEOTIDE SEQUENCE [LARGE SCALE GENOMIC DNA]</scope>
    <source>
        <strain evidence="1">HYR1</strain>
    </source>
</reference>
<dbReference type="Gene3D" id="3.30.300.30">
    <property type="match status" value="1"/>
</dbReference>
<sequence>MFTGEQEFVDQEKSLLMHGHQPNLPKTKSGKIMRRILRKFANNEFNELGDLSTLSEPQAIEEIKNLLLNN</sequence>
<organism evidence="1 2">
    <name type="scientific">Brachionus plicatilis</name>
    <name type="common">Marine rotifer</name>
    <name type="synonym">Brachionus muelleri</name>
    <dbReference type="NCBI Taxonomy" id="10195"/>
    <lineage>
        <taxon>Eukaryota</taxon>
        <taxon>Metazoa</taxon>
        <taxon>Spiralia</taxon>
        <taxon>Gnathifera</taxon>
        <taxon>Rotifera</taxon>
        <taxon>Eurotatoria</taxon>
        <taxon>Monogononta</taxon>
        <taxon>Pseudotrocha</taxon>
        <taxon>Ploima</taxon>
        <taxon>Brachionidae</taxon>
        <taxon>Brachionus</taxon>
    </lineage>
</organism>
<evidence type="ECO:0000313" key="2">
    <source>
        <dbReference type="Proteomes" id="UP000276133"/>
    </source>
</evidence>
<dbReference type="SUPFAM" id="SSF56801">
    <property type="entry name" value="Acetyl-CoA synthetase-like"/>
    <property type="match status" value="1"/>
</dbReference>
<evidence type="ECO:0000313" key="1">
    <source>
        <dbReference type="EMBL" id="RNA35689.1"/>
    </source>
</evidence>
<dbReference type="PANTHER" id="PTHR24095">
    <property type="entry name" value="ACETYL-COENZYME A SYNTHETASE"/>
    <property type="match status" value="1"/>
</dbReference>
<dbReference type="OrthoDB" id="6537803at2759"/>
<dbReference type="GO" id="GO:0003987">
    <property type="term" value="F:acetate-CoA ligase activity"/>
    <property type="evidence" value="ECO:0007669"/>
    <property type="project" value="UniProtKB-EC"/>
</dbReference>
<keyword evidence="2" id="KW-1185">Reference proteome</keyword>
<dbReference type="Proteomes" id="UP000276133">
    <property type="component" value="Unassembled WGS sequence"/>
</dbReference>
<comment type="caution">
    <text evidence="1">The sequence shown here is derived from an EMBL/GenBank/DDBJ whole genome shotgun (WGS) entry which is preliminary data.</text>
</comment>
<name>A0A3M7SIY6_BRAPC</name>
<dbReference type="EC" id="6.2.1.1" evidence="1"/>
<dbReference type="STRING" id="10195.A0A3M7SIY6"/>
<accession>A0A3M7SIY6</accession>
<dbReference type="PANTHER" id="PTHR24095:SF14">
    <property type="entry name" value="ACETYL-COENZYME A SYNTHETASE 1"/>
    <property type="match status" value="1"/>
</dbReference>
<keyword evidence="1" id="KW-0436">Ligase</keyword>
<dbReference type="EMBL" id="REGN01001297">
    <property type="protein sequence ID" value="RNA35689.1"/>
    <property type="molecule type" value="Genomic_DNA"/>
</dbReference>
<dbReference type="InterPro" id="IPR045851">
    <property type="entry name" value="AMP-bd_C_sf"/>
</dbReference>
<gene>
    <name evidence="1" type="ORF">BpHYR1_054682</name>
</gene>
<dbReference type="GO" id="GO:0006085">
    <property type="term" value="P:acetyl-CoA biosynthetic process"/>
    <property type="evidence" value="ECO:0007669"/>
    <property type="project" value="TreeGrafter"/>
</dbReference>
<protein>
    <submittedName>
        <fullName evidence="1">Acetyl-coenzyme A synthetase</fullName>
        <ecNumber evidence="1">6.2.1.1</ecNumber>
    </submittedName>
</protein>